<evidence type="ECO:0000256" key="1">
    <source>
        <dbReference type="ARBA" id="ARBA00006484"/>
    </source>
</evidence>
<dbReference type="InterPro" id="IPR036291">
    <property type="entry name" value="NAD(P)-bd_dom_sf"/>
</dbReference>
<sequence>MDDPFRLDGKTALITGGTKGIGLATAQLMRQRGADVVICGRTVEAGTAVAQQYGLTFYRADVTDENDVRDVIDVCDSRHGGIQVLVNNAGPTDLLHTRDVDGPIGTVTPEAWRQLIDRTLTSCYLTTHYALRTMVQAGSGAIVNISSIAAAQAMPGFDVYAAGKAGLEAMTRSVAIGYGHLGVRCNAIRVGTIAVDHGDGNRQLLPSADTAPDAWRRAEPPAAGNAADVANAALFLAAPAGAYVTGVVLPVDGGLGARSLMPWQTPRPQRA</sequence>
<comment type="similarity">
    <text evidence="1">Belongs to the short-chain dehydrogenases/reductases (SDR) family.</text>
</comment>
<dbReference type="PANTHER" id="PTHR42760:SF133">
    <property type="entry name" value="3-OXOACYL-[ACYL-CARRIER-PROTEIN] REDUCTASE"/>
    <property type="match status" value="1"/>
</dbReference>
<dbReference type="PANTHER" id="PTHR42760">
    <property type="entry name" value="SHORT-CHAIN DEHYDROGENASES/REDUCTASES FAMILY MEMBER"/>
    <property type="match status" value="1"/>
</dbReference>
<dbReference type="AlphaFoldDB" id="A0A7X6M034"/>
<protein>
    <submittedName>
        <fullName evidence="4">SDR family oxidoreductase</fullName>
    </submittedName>
</protein>
<evidence type="ECO:0000256" key="2">
    <source>
        <dbReference type="ARBA" id="ARBA00023002"/>
    </source>
</evidence>
<organism evidence="4 5">
    <name type="scientific">Nocardia veterana</name>
    <dbReference type="NCBI Taxonomy" id="132249"/>
    <lineage>
        <taxon>Bacteria</taxon>
        <taxon>Bacillati</taxon>
        <taxon>Actinomycetota</taxon>
        <taxon>Actinomycetes</taxon>
        <taxon>Mycobacteriales</taxon>
        <taxon>Nocardiaceae</taxon>
        <taxon>Nocardia</taxon>
    </lineage>
</organism>
<proteinExistence type="inferred from homology"/>
<dbReference type="SUPFAM" id="SSF51735">
    <property type="entry name" value="NAD(P)-binding Rossmann-fold domains"/>
    <property type="match status" value="1"/>
</dbReference>
<evidence type="ECO:0000313" key="5">
    <source>
        <dbReference type="Proteomes" id="UP000523447"/>
    </source>
</evidence>
<dbReference type="SMART" id="SM00822">
    <property type="entry name" value="PKS_KR"/>
    <property type="match status" value="1"/>
</dbReference>
<name>A0A7X6M034_9NOCA</name>
<reference evidence="4 5" key="1">
    <citation type="submission" date="2020-04" db="EMBL/GenBank/DDBJ databases">
        <title>MicrobeNet Type strains.</title>
        <authorList>
            <person name="Nicholson A.C."/>
        </authorList>
    </citation>
    <scope>NUCLEOTIDE SEQUENCE [LARGE SCALE GENOMIC DNA]</scope>
    <source>
        <strain evidence="4 5">DSM 44445</strain>
    </source>
</reference>
<dbReference type="PRINTS" id="PR00081">
    <property type="entry name" value="GDHRDH"/>
</dbReference>
<keyword evidence="2" id="KW-0560">Oxidoreductase</keyword>
<dbReference type="PROSITE" id="PS00061">
    <property type="entry name" value="ADH_SHORT"/>
    <property type="match status" value="1"/>
</dbReference>
<evidence type="ECO:0000259" key="3">
    <source>
        <dbReference type="SMART" id="SM00822"/>
    </source>
</evidence>
<dbReference type="EMBL" id="JAAXPE010000021">
    <property type="protein sequence ID" value="NKY87746.1"/>
    <property type="molecule type" value="Genomic_DNA"/>
</dbReference>
<dbReference type="CDD" id="cd05233">
    <property type="entry name" value="SDR_c"/>
    <property type="match status" value="1"/>
</dbReference>
<dbReference type="RefSeq" id="WP_040724198.1">
    <property type="nucleotide sequence ID" value="NZ_CAWPHS010000014.1"/>
</dbReference>
<comment type="caution">
    <text evidence="4">The sequence shown here is derived from an EMBL/GenBank/DDBJ whole genome shotgun (WGS) entry which is preliminary data.</text>
</comment>
<dbReference type="InterPro" id="IPR020904">
    <property type="entry name" value="Sc_DH/Rdtase_CS"/>
</dbReference>
<feature type="domain" description="Ketoreductase" evidence="3">
    <location>
        <begin position="10"/>
        <end position="193"/>
    </location>
</feature>
<dbReference type="PRINTS" id="PR00080">
    <property type="entry name" value="SDRFAMILY"/>
</dbReference>
<dbReference type="Gene3D" id="3.40.50.720">
    <property type="entry name" value="NAD(P)-binding Rossmann-like Domain"/>
    <property type="match status" value="1"/>
</dbReference>
<dbReference type="InterPro" id="IPR002347">
    <property type="entry name" value="SDR_fam"/>
</dbReference>
<dbReference type="InterPro" id="IPR057326">
    <property type="entry name" value="KR_dom"/>
</dbReference>
<dbReference type="FunFam" id="3.40.50.720:FF:000084">
    <property type="entry name" value="Short-chain dehydrogenase reductase"/>
    <property type="match status" value="1"/>
</dbReference>
<dbReference type="GO" id="GO:0016616">
    <property type="term" value="F:oxidoreductase activity, acting on the CH-OH group of donors, NAD or NADP as acceptor"/>
    <property type="evidence" value="ECO:0007669"/>
    <property type="project" value="UniProtKB-ARBA"/>
</dbReference>
<accession>A0A7X6M034</accession>
<keyword evidence="5" id="KW-1185">Reference proteome</keyword>
<evidence type="ECO:0000313" key="4">
    <source>
        <dbReference type="EMBL" id="NKY87746.1"/>
    </source>
</evidence>
<dbReference type="Proteomes" id="UP000523447">
    <property type="component" value="Unassembled WGS sequence"/>
</dbReference>
<gene>
    <name evidence="4" type="ORF">HGA07_19185</name>
</gene>
<dbReference type="Pfam" id="PF13561">
    <property type="entry name" value="adh_short_C2"/>
    <property type="match status" value="1"/>
</dbReference>